<evidence type="ECO:0000256" key="1">
    <source>
        <dbReference type="SAM" id="SignalP"/>
    </source>
</evidence>
<dbReference type="InterPro" id="IPR011059">
    <property type="entry name" value="Metal-dep_hydrolase_composite"/>
</dbReference>
<dbReference type="Gene3D" id="3.20.20.140">
    <property type="entry name" value="Metal-dependent hydrolases"/>
    <property type="match status" value="1"/>
</dbReference>
<dbReference type="SUPFAM" id="SSF51556">
    <property type="entry name" value="Metallo-dependent hydrolases"/>
    <property type="match status" value="1"/>
</dbReference>
<dbReference type="EMBL" id="AP027041">
    <property type="protein sequence ID" value="BDU16956.1"/>
    <property type="molecule type" value="Genomic_DNA"/>
</dbReference>
<feature type="signal peptide" evidence="1">
    <location>
        <begin position="1"/>
        <end position="39"/>
    </location>
</feature>
<dbReference type="PANTHER" id="PTHR43135">
    <property type="entry name" value="ALPHA-D-RIBOSE 1-METHYLPHOSPHONATE 5-TRIPHOSPHATE DIPHOSPHATASE"/>
    <property type="match status" value="1"/>
</dbReference>
<protein>
    <submittedName>
        <fullName evidence="3">Amidohydrolase family protein</fullName>
    </submittedName>
</protein>
<proteinExistence type="predicted"/>
<evidence type="ECO:0000259" key="2">
    <source>
        <dbReference type="Pfam" id="PF01979"/>
    </source>
</evidence>
<sequence>MSRHRNQAFLQRSRHHLARSFSPALAAAMLMASALPAAAQAPAVASSCSVVQAGRLLDRPGHPARGASTLLVCNGRIDSVRDGFVEASAFANAAGARVIDLRDRFVLPGLIDSHVHLTSDKAGVEGQLEGISKGVADHAYEAAVNARKTLHAGFTTVRNLGDEDGVTLALRDAVAAGKLPGPRIVDAGMAISATAGHMDPTLGFRDELHAALDVHGNTCDGAEECRKAVRRQVARGADVIKIATTGGVNSRIGAGLGQQMFDDEAKAIVETAHLYRKKVAVHAHGADGIALALRAGADSIEHGTLMDDADIKLLRQTGAYYVPTLSTVNGYKERLAKNPEAYTGEVLEKIQWRIGITGKALERAVPAGVKIAFGTDAGVSLHGRNADEFELMVAHGMTPATAIQAATVNAADLLGLADQVGSLEAGKRADLIAVSGDPLSDVTVLKRVEFVMKDGRVEKDSGLGAAD</sequence>
<dbReference type="PANTHER" id="PTHR43135:SF3">
    <property type="entry name" value="ALPHA-D-RIBOSE 1-METHYLPHOSPHONATE 5-TRIPHOSPHATE DIPHOSPHATASE"/>
    <property type="match status" value="1"/>
</dbReference>
<feature type="chain" id="PRO_5046261186" evidence="1">
    <location>
        <begin position="40"/>
        <end position="467"/>
    </location>
</feature>
<dbReference type="Gene3D" id="2.30.40.10">
    <property type="entry name" value="Urease, subunit C, domain 1"/>
    <property type="match status" value="1"/>
</dbReference>
<accession>A0ABM8DED2</accession>
<dbReference type="InterPro" id="IPR057744">
    <property type="entry name" value="OTAase-like"/>
</dbReference>
<reference evidence="3 4" key="1">
    <citation type="journal article" date="2023" name="Int. J. Syst. Evol. Microbiol.">
        <title>Physiological and genomic analyses of cobalamin (vitamin B12)-auxotrophy of Lysobacter auxotrophicus sp. nov., a methionine-auxotrophic chitinolytic bacterium isolated from chitin-treated soil.</title>
        <authorList>
            <person name="Saito A."/>
            <person name="Dohra H."/>
            <person name="Hamada M."/>
            <person name="Moriuchi R."/>
            <person name="Kotsuchibashi Y."/>
            <person name="Mori K."/>
        </authorList>
    </citation>
    <scope>NUCLEOTIDE SEQUENCE [LARGE SCALE GENOMIC DNA]</scope>
    <source>
        <strain evidence="3 4">5-21a</strain>
    </source>
</reference>
<feature type="domain" description="Amidohydrolase-related" evidence="2">
    <location>
        <begin position="105"/>
        <end position="457"/>
    </location>
</feature>
<dbReference type="Proteomes" id="UP001317822">
    <property type="component" value="Chromosome"/>
</dbReference>
<dbReference type="Pfam" id="PF01979">
    <property type="entry name" value="Amidohydro_1"/>
    <property type="match status" value="1"/>
</dbReference>
<keyword evidence="4" id="KW-1185">Reference proteome</keyword>
<evidence type="ECO:0000313" key="4">
    <source>
        <dbReference type="Proteomes" id="UP001317822"/>
    </source>
</evidence>
<organism evidence="3 4">
    <name type="scientific">Lysobacter auxotrophicus</name>
    <dbReference type="NCBI Taxonomy" id="2992573"/>
    <lineage>
        <taxon>Bacteria</taxon>
        <taxon>Pseudomonadati</taxon>
        <taxon>Pseudomonadota</taxon>
        <taxon>Gammaproteobacteria</taxon>
        <taxon>Lysobacterales</taxon>
        <taxon>Lysobacteraceae</taxon>
        <taxon>Lysobacter</taxon>
    </lineage>
</organism>
<dbReference type="InterPro" id="IPR032466">
    <property type="entry name" value="Metal_Hydrolase"/>
</dbReference>
<dbReference type="SUPFAM" id="SSF51338">
    <property type="entry name" value="Composite domain of metallo-dependent hydrolases"/>
    <property type="match status" value="1"/>
</dbReference>
<keyword evidence="1" id="KW-0732">Signal</keyword>
<dbReference type="InterPro" id="IPR006680">
    <property type="entry name" value="Amidohydro-rel"/>
</dbReference>
<evidence type="ECO:0000313" key="3">
    <source>
        <dbReference type="EMBL" id="BDU16956.1"/>
    </source>
</evidence>
<dbReference type="InterPro" id="IPR051781">
    <property type="entry name" value="Metallo-dep_Hydrolase"/>
</dbReference>
<name>A0ABM8DED2_9GAMM</name>
<gene>
    <name evidence="3" type="ORF">LA521A_21570</name>
</gene>
<dbReference type="CDD" id="cd01299">
    <property type="entry name" value="Met_dep_hydrolase_A"/>
    <property type="match status" value="1"/>
</dbReference>